<feature type="domain" description="NERD" evidence="1">
    <location>
        <begin position="43"/>
        <end position="141"/>
    </location>
</feature>
<dbReference type="RefSeq" id="WP_024029443.1">
    <property type="nucleotide sequence ID" value="NZ_ALAN01000089.1"/>
</dbReference>
<protein>
    <submittedName>
        <fullName evidence="2">NERD domain-containing protein</fullName>
    </submittedName>
</protein>
<comment type="caution">
    <text evidence="2">The sequence shown here is derived from an EMBL/GenBank/DDBJ whole genome shotgun (WGS) entry which is preliminary data.</text>
</comment>
<dbReference type="InterPro" id="IPR011528">
    <property type="entry name" value="NERD"/>
</dbReference>
<gene>
    <name evidence="2" type="ORF">BAVI_16322</name>
</gene>
<dbReference type="AlphaFoldDB" id="A0AB94IKS8"/>
<dbReference type="EMBL" id="ALAN01000089">
    <property type="protein sequence ID" value="ETI67644.1"/>
    <property type="molecule type" value="Genomic_DNA"/>
</dbReference>
<dbReference type="Proteomes" id="UP000018877">
    <property type="component" value="Unassembled WGS sequence"/>
</dbReference>
<sequence>MINEVKARDRSLKLEGLIAAQNRLPAGHPILPVLAAKQASLEAGIGGEERVAEIFRKHPFPFDNHIFHDISPSADEKFQMDSYMMTPWYGNVLEVKNIGGVLDFKDNPPQLIRTRDDGHRDGFSKPCCPIRTKPRMFDRLA</sequence>
<organism evidence="2 3">
    <name type="scientific">Neobacillus vireti LMG 21834</name>
    <dbReference type="NCBI Taxonomy" id="1131730"/>
    <lineage>
        <taxon>Bacteria</taxon>
        <taxon>Bacillati</taxon>
        <taxon>Bacillota</taxon>
        <taxon>Bacilli</taxon>
        <taxon>Bacillales</taxon>
        <taxon>Bacillaceae</taxon>
        <taxon>Neobacillus</taxon>
    </lineage>
</organism>
<evidence type="ECO:0000313" key="3">
    <source>
        <dbReference type="Proteomes" id="UP000018877"/>
    </source>
</evidence>
<proteinExistence type="predicted"/>
<accession>A0AB94IKS8</accession>
<keyword evidence="3" id="KW-1185">Reference proteome</keyword>
<name>A0AB94IKS8_9BACI</name>
<reference evidence="2 3" key="1">
    <citation type="journal article" date="2014" name="Environ. Microbiol.">
        <title>The nitrate-ammonifying and nosZ-carrying bacterium Bacillus vireti is a potent source and sink for nitric and nitrous oxide under high nitrate conditions.</title>
        <authorList>
            <person name="Mania D."/>
            <person name="Heylen K."/>
            <person name="van Spanning R.J."/>
            <person name="Frostegard A."/>
        </authorList>
    </citation>
    <scope>NUCLEOTIDE SEQUENCE [LARGE SCALE GENOMIC DNA]</scope>
    <source>
        <strain evidence="2 3">LMG 21834</strain>
    </source>
</reference>
<evidence type="ECO:0000259" key="1">
    <source>
        <dbReference type="PROSITE" id="PS50965"/>
    </source>
</evidence>
<evidence type="ECO:0000313" key="2">
    <source>
        <dbReference type="EMBL" id="ETI67644.1"/>
    </source>
</evidence>
<dbReference type="PROSITE" id="PS50965">
    <property type="entry name" value="NERD"/>
    <property type="match status" value="1"/>
</dbReference>